<dbReference type="EMBL" id="JAHSTU010000014">
    <property type="protein sequence ID" value="MBV4524393.1"/>
    <property type="molecule type" value="Genomic_DNA"/>
</dbReference>
<gene>
    <name evidence="1" type="ORF">KVG88_30425</name>
</gene>
<comment type="caution">
    <text evidence="1">The sequence shown here is derived from an EMBL/GenBank/DDBJ whole genome shotgun (WGS) entry which is preliminary data.</text>
</comment>
<organism evidence="1 2">
    <name type="scientific">Pseudomonas azerbaijanoccidentalis</name>
    <dbReference type="NCBI Taxonomy" id="2842347"/>
    <lineage>
        <taxon>Bacteria</taxon>
        <taxon>Pseudomonadati</taxon>
        <taxon>Pseudomonadota</taxon>
        <taxon>Gammaproteobacteria</taxon>
        <taxon>Pseudomonadales</taxon>
        <taxon>Pseudomonadaceae</taxon>
        <taxon>Pseudomonas</taxon>
    </lineage>
</organism>
<evidence type="ECO:0008006" key="3">
    <source>
        <dbReference type="Google" id="ProtNLM"/>
    </source>
</evidence>
<accession>A0ABS6QZM8</accession>
<sequence length="112" mass="12758">MNLPPLISSQRYLNPETVQRKAATFKQFIVSTATVELVGVRYRVLLDGHHNFAAAKLAGVEPTWRGPSPKMQRFIKRSTKDDLARFFINNLTDSDWYFMDTGQVVSELLARA</sequence>
<name>A0ABS6QZM8_9PSED</name>
<protein>
    <recommendedName>
        <fullName evidence="3">Chromosome partitioning protein ParB</fullName>
    </recommendedName>
</protein>
<reference evidence="1" key="1">
    <citation type="submission" date="2021-06" db="EMBL/GenBank/DDBJ databases">
        <title>Updating the genus Pseudomonas: Description of 43 new species and partition of the Pseudomonas putida group.</title>
        <authorList>
            <person name="Girard L."/>
            <person name="Lood C."/>
            <person name="Vandamme P."/>
            <person name="Rokni-Zadeh H."/>
            <person name="Van Noort V."/>
            <person name="Hofte M."/>
            <person name="Lavigne R."/>
            <person name="De Mot R."/>
        </authorList>
    </citation>
    <scope>NUCLEOTIDE SEQUENCE</scope>
    <source>
        <strain evidence="1">SWRI74</strain>
    </source>
</reference>
<dbReference type="RefSeq" id="WP_217873593.1">
    <property type="nucleotide sequence ID" value="NZ_JAHSTU010000014.1"/>
</dbReference>
<keyword evidence="2" id="KW-1185">Reference proteome</keyword>
<proteinExistence type="predicted"/>
<dbReference type="Proteomes" id="UP001049200">
    <property type="component" value="Unassembled WGS sequence"/>
</dbReference>
<evidence type="ECO:0000313" key="1">
    <source>
        <dbReference type="EMBL" id="MBV4524393.1"/>
    </source>
</evidence>
<evidence type="ECO:0000313" key="2">
    <source>
        <dbReference type="Proteomes" id="UP001049200"/>
    </source>
</evidence>